<name>A0A318S991_9DEIO</name>
<organism evidence="7 8">
    <name type="scientific">Deinococcus yavapaiensis KR-236</name>
    <dbReference type="NCBI Taxonomy" id="694435"/>
    <lineage>
        <taxon>Bacteria</taxon>
        <taxon>Thermotogati</taxon>
        <taxon>Deinococcota</taxon>
        <taxon>Deinococci</taxon>
        <taxon>Deinococcales</taxon>
        <taxon>Deinococcaceae</taxon>
        <taxon>Deinococcus</taxon>
    </lineage>
</organism>
<comment type="caution">
    <text evidence="5">Lacks conserved residue(s) required for the propagation of feature annotation.</text>
</comment>
<dbReference type="InterPro" id="IPR023267">
    <property type="entry name" value="RCMT"/>
</dbReference>
<proteinExistence type="inferred from homology"/>
<evidence type="ECO:0000313" key="7">
    <source>
        <dbReference type="EMBL" id="PYE53023.1"/>
    </source>
</evidence>
<feature type="domain" description="SAM-dependent MTase RsmB/NOP-type" evidence="6">
    <location>
        <begin position="145"/>
        <end position="412"/>
    </location>
</feature>
<dbReference type="PANTHER" id="PTHR22807">
    <property type="entry name" value="NOP2 YEAST -RELATED NOL1/NOP2/FMU SUN DOMAIN-CONTAINING"/>
    <property type="match status" value="1"/>
</dbReference>
<dbReference type="SUPFAM" id="SSF53335">
    <property type="entry name" value="S-adenosyl-L-methionine-dependent methyltransferases"/>
    <property type="match status" value="1"/>
</dbReference>
<feature type="binding site" evidence="5">
    <location>
        <position position="285"/>
    </location>
    <ligand>
        <name>S-adenosyl-L-methionine</name>
        <dbReference type="ChEBI" id="CHEBI:59789"/>
    </ligand>
</feature>
<dbReference type="CDD" id="cd02440">
    <property type="entry name" value="AdoMet_MTases"/>
    <property type="match status" value="1"/>
</dbReference>
<dbReference type="GO" id="GO:0001510">
    <property type="term" value="P:RNA methylation"/>
    <property type="evidence" value="ECO:0007669"/>
    <property type="project" value="InterPro"/>
</dbReference>
<dbReference type="Gene3D" id="1.10.940.10">
    <property type="entry name" value="NusB-like"/>
    <property type="match status" value="1"/>
</dbReference>
<dbReference type="Gene3D" id="3.40.50.150">
    <property type="entry name" value="Vaccinia Virus protein VP39"/>
    <property type="match status" value="1"/>
</dbReference>
<dbReference type="GO" id="GO:0003723">
    <property type="term" value="F:RNA binding"/>
    <property type="evidence" value="ECO:0007669"/>
    <property type="project" value="UniProtKB-UniRule"/>
</dbReference>
<evidence type="ECO:0000313" key="8">
    <source>
        <dbReference type="Proteomes" id="UP000248326"/>
    </source>
</evidence>
<evidence type="ECO:0000256" key="4">
    <source>
        <dbReference type="ARBA" id="ARBA00022884"/>
    </source>
</evidence>
<dbReference type="AlphaFoldDB" id="A0A318S991"/>
<dbReference type="Pfam" id="PF01189">
    <property type="entry name" value="Methyltr_RsmB-F"/>
    <property type="match status" value="1"/>
</dbReference>
<dbReference type="InterPro" id="IPR029063">
    <property type="entry name" value="SAM-dependent_MTases_sf"/>
</dbReference>
<dbReference type="EMBL" id="QJSX01000010">
    <property type="protein sequence ID" value="PYE53023.1"/>
    <property type="molecule type" value="Genomic_DNA"/>
</dbReference>
<protein>
    <submittedName>
        <fullName evidence="7">16S rRNA (Cytosine967-C5)-methyltransferase</fullName>
    </submittedName>
</protein>
<dbReference type="PRINTS" id="PR02008">
    <property type="entry name" value="RCMTFAMILY"/>
</dbReference>
<keyword evidence="1 5" id="KW-0489">Methyltransferase</keyword>
<dbReference type="InterPro" id="IPR006027">
    <property type="entry name" value="NusB_RsmB_TIM44"/>
</dbReference>
<dbReference type="PANTHER" id="PTHR22807:SF53">
    <property type="entry name" value="RIBOSOMAL RNA SMALL SUBUNIT METHYLTRANSFERASE B-RELATED"/>
    <property type="match status" value="1"/>
</dbReference>
<dbReference type="OrthoDB" id="9810297at2"/>
<evidence type="ECO:0000256" key="2">
    <source>
        <dbReference type="ARBA" id="ARBA00022679"/>
    </source>
</evidence>
<keyword evidence="4 5" id="KW-0694">RNA-binding</keyword>
<dbReference type="InterPro" id="IPR001678">
    <property type="entry name" value="MeTrfase_RsmB-F_NOP2_dom"/>
</dbReference>
<dbReference type="RefSeq" id="WP_110887240.1">
    <property type="nucleotide sequence ID" value="NZ_QJSX01000010.1"/>
</dbReference>
<gene>
    <name evidence="7" type="ORF">DES52_1106</name>
</gene>
<evidence type="ECO:0000256" key="1">
    <source>
        <dbReference type="ARBA" id="ARBA00022603"/>
    </source>
</evidence>
<dbReference type="InterPro" id="IPR049560">
    <property type="entry name" value="MeTrfase_RsmB-F_NOP2_cat"/>
</dbReference>
<dbReference type="Proteomes" id="UP000248326">
    <property type="component" value="Unassembled WGS sequence"/>
</dbReference>
<feature type="binding site" evidence="5">
    <location>
        <position position="301"/>
    </location>
    <ligand>
        <name>S-adenosyl-L-methionine</name>
        <dbReference type="ChEBI" id="CHEBI:59789"/>
    </ligand>
</feature>
<comment type="similarity">
    <text evidence="5">Belongs to the class I-like SAM-binding methyltransferase superfamily. RsmB/NOP family.</text>
</comment>
<dbReference type="GO" id="GO:0006355">
    <property type="term" value="P:regulation of DNA-templated transcription"/>
    <property type="evidence" value="ECO:0007669"/>
    <property type="project" value="InterPro"/>
</dbReference>
<feature type="binding site" evidence="5">
    <location>
        <position position="259"/>
    </location>
    <ligand>
        <name>S-adenosyl-L-methionine</name>
        <dbReference type="ChEBI" id="CHEBI:59789"/>
    </ligand>
</feature>
<sequence length="412" mass="43963">MPAPFNPARRLAVNALVRVRRGDAFAATALDEGLSKARLEPRDAGLATHLVYGVLRHHFTLTAALAPLLRGKTPDKAMALLLAGAFEKLILGTPPHAVVNEYVSLAKAELGKLSGLANAVLRRVEAPEVTPETEFNLPAWLVSEFEGGYGEQAEAVMRDFLTPAPLWLWTTDSGARALEDEGALLEPGVGDVLKVVLGGSLRASKAWREGGVQPINPASYAVTELLGDVKGRRVLDLAGGSGVKAAMLTARGARVTSLDVDARKHKAAEENFKRLNLQGEFRQADLRTPPDVPPADLVLLDAPCTGTGTLRAHPEIKLRLTPTSIAELAELQRHMLESAATVTSPGGTLVYSVCSVTDAEGPAVVRDFLRHHADFESVGAHLTVPSVQDDFGARTLAVNGIDGFYTAKLRRL</sequence>
<dbReference type="InterPro" id="IPR035926">
    <property type="entry name" value="NusB-like_sf"/>
</dbReference>
<evidence type="ECO:0000259" key="6">
    <source>
        <dbReference type="PROSITE" id="PS51686"/>
    </source>
</evidence>
<evidence type="ECO:0000256" key="5">
    <source>
        <dbReference type="PROSITE-ProRule" id="PRU01023"/>
    </source>
</evidence>
<dbReference type="SUPFAM" id="SSF48013">
    <property type="entry name" value="NusB-like"/>
    <property type="match status" value="1"/>
</dbReference>
<dbReference type="GO" id="GO:0008173">
    <property type="term" value="F:RNA methyltransferase activity"/>
    <property type="evidence" value="ECO:0007669"/>
    <property type="project" value="InterPro"/>
</dbReference>
<keyword evidence="2 5" id="KW-0808">Transferase</keyword>
<dbReference type="PROSITE" id="PS51686">
    <property type="entry name" value="SAM_MT_RSMB_NOP"/>
    <property type="match status" value="1"/>
</dbReference>
<accession>A0A318S991</accession>
<reference evidence="7 8" key="1">
    <citation type="submission" date="2018-06" db="EMBL/GenBank/DDBJ databases">
        <title>Genomic Encyclopedia of Type Strains, Phase IV (KMG-IV): sequencing the most valuable type-strain genomes for metagenomic binning, comparative biology and taxonomic classification.</title>
        <authorList>
            <person name="Goeker M."/>
        </authorList>
    </citation>
    <scope>NUCLEOTIDE SEQUENCE [LARGE SCALE GENOMIC DNA]</scope>
    <source>
        <strain evidence="7 8">DSM 18048</strain>
    </source>
</reference>
<keyword evidence="3 5" id="KW-0949">S-adenosyl-L-methionine</keyword>
<comment type="caution">
    <text evidence="7">The sequence shown here is derived from an EMBL/GenBank/DDBJ whole genome shotgun (WGS) entry which is preliminary data.</text>
</comment>
<keyword evidence="8" id="KW-1185">Reference proteome</keyword>
<feature type="active site" description="Nucleophile" evidence="5">
    <location>
        <position position="354"/>
    </location>
</feature>
<dbReference type="Pfam" id="PF01029">
    <property type="entry name" value="NusB"/>
    <property type="match status" value="1"/>
</dbReference>
<evidence type="ECO:0000256" key="3">
    <source>
        <dbReference type="ARBA" id="ARBA00022691"/>
    </source>
</evidence>